<accession>A0A3D9CF47</accession>
<dbReference type="InterPro" id="IPR041602">
    <property type="entry name" value="Quercetinase_C"/>
</dbReference>
<feature type="domain" description="Pirin N-terminal" evidence="3">
    <location>
        <begin position="41"/>
        <end position="108"/>
    </location>
</feature>
<reference evidence="6" key="1">
    <citation type="submission" date="2018-06" db="EMBL/GenBank/DDBJ databases">
        <authorList>
            <person name="Lum Nde A."/>
            <person name="Hugo C."/>
        </authorList>
    </citation>
    <scope>NUCLEOTIDE SEQUENCE [LARGE SCALE GENOMIC DNA]</scope>
    <source>
        <strain evidence="6">1_F178</strain>
    </source>
</reference>
<dbReference type="Pfam" id="PF02678">
    <property type="entry name" value="Pirin"/>
    <property type="match status" value="1"/>
</dbReference>
<keyword evidence="6" id="KW-1185">Reference proteome</keyword>
<sequence length="247" mass="27914">MLKKIDNSKKMGNAHISILYPGLDLTDNDTGYYSIGRIDQAHIHGGAVIKMHPHINDDILSYFRTGKVKHTDSEGFTEFITPNRLMLMKAGQLFYHEEAILDEQEGLQIFIRPGEKDAKPEVIFQELDKVHSMNQWRLIASPDASKTKLQLSSNTWIYDMQITPGQDFSLPETFGEDFGALLYVFQGSLKVNDTISLSKGESVFVKGESIRFNTQDKAELVLFVTDTHSPYYDGGMYSGNQINNISH</sequence>
<organism evidence="5 6">
    <name type="scientific">Chryseobacterium pennae</name>
    <dbReference type="NCBI Taxonomy" id="2258962"/>
    <lineage>
        <taxon>Bacteria</taxon>
        <taxon>Pseudomonadati</taxon>
        <taxon>Bacteroidota</taxon>
        <taxon>Flavobacteriia</taxon>
        <taxon>Flavobacteriales</taxon>
        <taxon>Weeksellaceae</taxon>
        <taxon>Chryseobacterium group</taxon>
        <taxon>Chryseobacterium</taxon>
    </lineage>
</organism>
<evidence type="ECO:0000259" key="4">
    <source>
        <dbReference type="Pfam" id="PF17954"/>
    </source>
</evidence>
<dbReference type="SUPFAM" id="SSF51182">
    <property type="entry name" value="RmlC-like cupins"/>
    <property type="match status" value="1"/>
</dbReference>
<evidence type="ECO:0000256" key="2">
    <source>
        <dbReference type="RuleBase" id="RU003457"/>
    </source>
</evidence>
<dbReference type="EMBL" id="QNVT01000001">
    <property type="protein sequence ID" value="REC64374.1"/>
    <property type="molecule type" value="Genomic_DNA"/>
</dbReference>
<dbReference type="RefSeq" id="WP_115968444.1">
    <property type="nucleotide sequence ID" value="NZ_QNVT01000001.1"/>
</dbReference>
<dbReference type="PANTHER" id="PTHR43212">
    <property type="entry name" value="QUERCETIN 2,3-DIOXYGENASE"/>
    <property type="match status" value="1"/>
</dbReference>
<evidence type="ECO:0000256" key="1">
    <source>
        <dbReference type="ARBA" id="ARBA00008416"/>
    </source>
</evidence>
<evidence type="ECO:0000313" key="5">
    <source>
        <dbReference type="EMBL" id="REC64374.1"/>
    </source>
</evidence>
<dbReference type="InterPro" id="IPR011051">
    <property type="entry name" value="RmlC_Cupin_sf"/>
</dbReference>
<comment type="caution">
    <text evidence="5">The sequence shown here is derived from an EMBL/GenBank/DDBJ whole genome shotgun (WGS) entry which is preliminary data.</text>
</comment>
<dbReference type="InterPro" id="IPR012093">
    <property type="entry name" value="Pirin"/>
</dbReference>
<gene>
    <name evidence="5" type="ORF">DRF65_02030</name>
</gene>
<name>A0A3D9CF47_9FLAO</name>
<dbReference type="InterPro" id="IPR014710">
    <property type="entry name" value="RmlC-like_jellyroll"/>
</dbReference>
<dbReference type="AlphaFoldDB" id="A0A3D9CF47"/>
<proteinExistence type="inferred from homology"/>
<protein>
    <submittedName>
        <fullName evidence="5">Nuclease PIN</fullName>
    </submittedName>
</protein>
<comment type="similarity">
    <text evidence="1 2">Belongs to the pirin family.</text>
</comment>
<dbReference type="Proteomes" id="UP000256686">
    <property type="component" value="Unassembled WGS sequence"/>
</dbReference>
<evidence type="ECO:0000259" key="3">
    <source>
        <dbReference type="Pfam" id="PF02678"/>
    </source>
</evidence>
<dbReference type="Gene3D" id="2.60.120.10">
    <property type="entry name" value="Jelly Rolls"/>
    <property type="match status" value="2"/>
</dbReference>
<evidence type="ECO:0000313" key="6">
    <source>
        <dbReference type="Proteomes" id="UP000256686"/>
    </source>
</evidence>
<dbReference type="Pfam" id="PF17954">
    <property type="entry name" value="Pirin_C_2"/>
    <property type="match status" value="1"/>
</dbReference>
<feature type="domain" description="Quercetin 2,3-dioxygenase C-terminal cupin" evidence="4">
    <location>
        <begin position="138"/>
        <end position="223"/>
    </location>
</feature>
<dbReference type="InterPro" id="IPR003829">
    <property type="entry name" value="Pirin_N_dom"/>
</dbReference>
<dbReference type="PANTHER" id="PTHR43212:SF3">
    <property type="entry name" value="QUERCETIN 2,3-DIOXYGENASE"/>
    <property type="match status" value="1"/>
</dbReference>